<evidence type="ECO:0000256" key="3">
    <source>
        <dbReference type="ARBA" id="ARBA00029447"/>
    </source>
</evidence>
<dbReference type="PANTHER" id="PTHR32089:SF112">
    <property type="entry name" value="LYSOZYME-LIKE PROTEIN-RELATED"/>
    <property type="match status" value="1"/>
</dbReference>
<evidence type="ECO:0000256" key="5">
    <source>
        <dbReference type="SAM" id="MobiDB-lite"/>
    </source>
</evidence>
<organism evidence="9 10">
    <name type="scientific">Marinomonas sargassi</name>
    <dbReference type="NCBI Taxonomy" id="2984494"/>
    <lineage>
        <taxon>Bacteria</taxon>
        <taxon>Pseudomonadati</taxon>
        <taxon>Pseudomonadota</taxon>
        <taxon>Gammaproteobacteria</taxon>
        <taxon>Oceanospirillales</taxon>
        <taxon>Oceanospirillaceae</taxon>
        <taxon>Marinomonas</taxon>
    </lineage>
</organism>
<keyword evidence="10" id="KW-1185">Reference proteome</keyword>
<evidence type="ECO:0000256" key="4">
    <source>
        <dbReference type="PROSITE-ProRule" id="PRU00284"/>
    </source>
</evidence>
<evidence type="ECO:0000256" key="6">
    <source>
        <dbReference type="SAM" id="Phobius"/>
    </source>
</evidence>
<keyword evidence="2 4" id="KW-0807">Transducer</keyword>
<gene>
    <name evidence="9" type="ORF">OFY17_10105</name>
</gene>
<dbReference type="InterPro" id="IPR003660">
    <property type="entry name" value="HAMP_dom"/>
</dbReference>
<evidence type="ECO:0000256" key="1">
    <source>
        <dbReference type="ARBA" id="ARBA00004370"/>
    </source>
</evidence>
<evidence type="ECO:0000259" key="7">
    <source>
        <dbReference type="PROSITE" id="PS50111"/>
    </source>
</evidence>
<dbReference type="RefSeq" id="WP_263530610.1">
    <property type="nucleotide sequence ID" value="NZ_JAOVZB010000004.1"/>
</dbReference>
<reference evidence="9 10" key="1">
    <citation type="submission" date="2022-10" db="EMBL/GenBank/DDBJ databases">
        <title>Marinomonas transparenta sp. nov. and Marinomonas sargassi sp. nov., isolated from marine alga (Sargassum natans (L.) Gaillon).</title>
        <authorList>
            <person name="Wang Y."/>
        </authorList>
    </citation>
    <scope>NUCLEOTIDE SEQUENCE [LARGE SCALE GENOMIC DNA]</scope>
    <source>
        <strain evidence="9 10">C2222</strain>
    </source>
</reference>
<dbReference type="InterPro" id="IPR004089">
    <property type="entry name" value="MCPsignal_dom"/>
</dbReference>
<keyword evidence="6" id="KW-0812">Transmembrane</keyword>
<protein>
    <submittedName>
        <fullName evidence="9">Methyl-accepting chemotaxis protein</fullName>
    </submittedName>
</protein>
<name>A0ABT2YTL0_9GAMM</name>
<dbReference type="PANTHER" id="PTHR32089">
    <property type="entry name" value="METHYL-ACCEPTING CHEMOTAXIS PROTEIN MCPB"/>
    <property type="match status" value="1"/>
</dbReference>
<dbReference type="EMBL" id="JAOVZB010000004">
    <property type="protein sequence ID" value="MCV2403231.1"/>
    <property type="molecule type" value="Genomic_DNA"/>
</dbReference>
<dbReference type="SMART" id="SM00283">
    <property type="entry name" value="MA"/>
    <property type="match status" value="1"/>
</dbReference>
<comment type="subcellular location">
    <subcellularLocation>
        <location evidence="1">Membrane</location>
    </subcellularLocation>
</comment>
<evidence type="ECO:0000259" key="8">
    <source>
        <dbReference type="PROSITE" id="PS50885"/>
    </source>
</evidence>
<dbReference type="PROSITE" id="PS50111">
    <property type="entry name" value="CHEMOTAXIS_TRANSDUC_2"/>
    <property type="match status" value="1"/>
</dbReference>
<feature type="domain" description="HAMP" evidence="8">
    <location>
        <begin position="282"/>
        <end position="336"/>
    </location>
</feature>
<dbReference type="PROSITE" id="PS50885">
    <property type="entry name" value="HAMP"/>
    <property type="match status" value="1"/>
</dbReference>
<feature type="transmembrane region" description="Helical" evidence="6">
    <location>
        <begin position="258"/>
        <end position="280"/>
    </location>
</feature>
<dbReference type="Pfam" id="PF00015">
    <property type="entry name" value="MCPsignal"/>
    <property type="match status" value="1"/>
</dbReference>
<feature type="transmembrane region" description="Helical" evidence="6">
    <location>
        <begin position="7"/>
        <end position="28"/>
    </location>
</feature>
<keyword evidence="6" id="KW-0472">Membrane</keyword>
<feature type="region of interest" description="Disordered" evidence="5">
    <location>
        <begin position="385"/>
        <end position="404"/>
    </location>
</feature>
<accession>A0ABT2YTL0</accession>
<comment type="similarity">
    <text evidence="3">Belongs to the methyl-accepting chemotaxis (MCP) protein family.</text>
</comment>
<dbReference type="SUPFAM" id="SSF58104">
    <property type="entry name" value="Methyl-accepting chemotaxis protein (MCP) signaling domain"/>
    <property type="match status" value="1"/>
</dbReference>
<evidence type="ECO:0000313" key="9">
    <source>
        <dbReference type="EMBL" id="MCV2403231.1"/>
    </source>
</evidence>
<proteinExistence type="inferred from homology"/>
<dbReference type="SUPFAM" id="SSF141371">
    <property type="entry name" value="PilZ domain-like"/>
    <property type="match status" value="1"/>
</dbReference>
<dbReference type="Gene3D" id="2.40.10.220">
    <property type="entry name" value="predicted glycosyltransferase like domains"/>
    <property type="match status" value="1"/>
</dbReference>
<dbReference type="Pfam" id="PF07238">
    <property type="entry name" value="PilZ"/>
    <property type="match status" value="1"/>
</dbReference>
<feature type="domain" description="Methyl-accepting transducer" evidence="7">
    <location>
        <begin position="341"/>
        <end position="569"/>
    </location>
</feature>
<comment type="caution">
    <text evidence="9">The sequence shown here is derived from an EMBL/GenBank/DDBJ whole genome shotgun (WGS) entry which is preliminary data.</text>
</comment>
<dbReference type="InterPro" id="IPR009875">
    <property type="entry name" value="PilZ_domain"/>
</dbReference>
<evidence type="ECO:0000256" key="2">
    <source>
        <dbReference type="ARBA" id="ARBA00023224"/>
    </source>
</evidence>
<keyword evidence="6" id="KW-1133">Transmembrane helix</keyword>
<sequence>MSIKNKLLLNPVFIIFILCFFSGLMLYAEKHIQILNKVALLSEELNTHLMELKVHEYGFLYKNDRAHLTQYEAIEQKAEDKKVELIKAFYAIDFEAKSILSLKDKLATHKDAFHELITLKNAYGLSIAEGLVHSLEKSATAVKEQLAKKQDNDLLYSFTKLESLEKNYLLSKSDRLINEITSHITQFEQALKSLKQQDSALVTLFANYKSLMNNVIDADKEIATKFKQISTLEDSMSRDALNLASEIKSNISEFENSLFTSLFIFFIAFFIISLLFSFTLNRSIITPLTKLKNSLKSIEKFDFTQGIDIPEKKRDELIDISMIINATIKRFNKVLCEIERTGFHIKQSSHQISLFSKEVQAISEQQSQYSTDVAEVTKLLHSNASSTLDHATGTKEKSQNTLSKAEEGHMYSLKSIDKSNTISTILLDSTKDMKELESSTEQINGILDTISLIAEQTNLLALNAAIEAARAGETGRGFAVVADEVRSLATRTESSADEVKHIINKLVEKVDNVSAGMTRLEQEVSENQALTNKTSELFAQVESDAKDTDRLNGLIMSESNNQLEKCNEQENKLDVLFNAIKGSNTKLSNTSNISDSLLSLTASLDSSMQDFNFIRDDNNNDYTGHEKRNAKRYTGNLITTIDYNGLSAEGLTKDISETGLKVVLTSPLEANTLCDVTLRTPTSNHINNLPEAFSVKARVVSCSQIEGDKNYIHFEFSSLDSQSKSLLKKCVEIFKSV</sequence>
<dbReference type="Gene3D" id="1.10.287.950">
    <property type="entry name" value="Methyl-accepting chemotaxis protein"/>
    <property type="match status" value="1"/>
</dbReference>
<evidence type="ECO:0000313" key="10">
    <source>
        <dbReference type="Proteomes" id="UP001209713"/>
    </source>
</evidence>
<feature type="compositionally biased region" description="Basic and acidic residues" evidence="5">
    <location>
        <begin position="392"/>
        <end position="404"/>
    </location>
</feature>
<dbReference type="Proteomes" id="UP001209713">
    <property type="component" value="Unassembled WGS sequence"/>
</dbReference>